<comment type="caution">
    <text evidence="1">The sequence shown here is derived from an EMBL/GenBank/DDBJ whole genome shotgun (WGS) entry which is preliminary data.</text>
</comment>
<dbReference type="Proteomes" id="UP000821865">
    <property type="component" value="Chromosome 9"/>
</dbReference>
<dbReference type="EMBL" id="CM023478">
    <property type="protein sequence ID" value="KAH7933241.1"/>
    <property type="molecule type" value="Genomic_DNA"/>
</dbReference>
<evidence type="ECO:0000313" key="1">
    <source>
        <dbReference type="EMBL" id="KAH7933241.1"/>
    </source>
</evidence>
<accession>A0ACB8C326</accession>
<reference evidence="1" key="1">
    <citation type="submission" date="2020-05" db="EMBL/GenBank/DDBJ databases">
        <title>Large-scale comparative analyses of tick genomes elucidate their genetic diversity and vector capacities.</title>
        <authorList>
            <person name="Jia N."/>
            <person name="Wang J."/>
            <person name="Shi W."/>
            <person name="Du L."/>
            <person name="Sun Y."/>
            <person name="Zhan W."/>
            <person name="Jiang J."/>
            <person name="Wang Q."/>
            <person name="Zhang B."/>
            <person name="Ji P."/>
            <person name="Sakyi L.B."/>
            <person name="Cui X."/>
            <person name="Yuan T."/>
            <person name="Jiang B."/>
            <person name="Yang W."/>
            <person name="Lam T.T.-Y."/>
            <person name="Chang Q."/>
            <person name="Ding S."/>
            <person name="Wang X."/>
            <person name="Zhu J."/>
            <person name="Ruan X."/>
            <person name="Zhao L."/>
            <person name="Wei J."/>
            <person name="Que T."/>
            <person name="Du C."/>
            <person name="Cheng J."/>
            <person name="Dai P."/>
            <person name="Han X."/>
            <person name="Huang E."/>
            <person name="Gao Y."/>
            <person name="Liu J."/>
            <person name="Shao H."/>
            <person name="Ye R."/>
            <person name="Li L."/>
            <person name="Wei W."/>
            <person name="Wang X."/>
            <person name="Wang C."/>
            <person name="Yang T."/>
            <person name="Huo Q."/>
            <person name="Li W."/>
            <person name="Guo W."/>
            <person name="Chen H."/>
            <person name="Zhou L."/>
            <person name="Ni X."/>
            <person name="Tian J."/>
            <person name="Zhou Y."/>
            <person name="Sheng Y."/>
            <person name="Liu T."/>
            <person name="Pan Y."/>
            <person name="Xia L."/>
            <person name="Li J."/>
            <person name="Zhao F."/>
            <person name="Cao W."/>
        </authorList>
    </citation>
    <scope>NUCLEOTIDE SEQUENCE</scope>
    <source>
        <strain evidence="1">Dsil-2018</strain>
    </source>
</reference>
<proteinExistence type="predicted"/>
<gene>
    <name evidence="1" type="ORF">HPB49_010773</name>
</gene>
<evidence type="ECO:0000313" key="2">
    <source>
        <dbReference type="Proteomes" id="UP000821865"/>
    </source>
</evidence>
<protein>
    <submittedName>
        <fullName evidence="1">Uncharacterized protein</fullName>
    </submittedName>
</protein>
<organism evidence="1 2">
    <name type="scientific">Dermacentor silvarum</name>
    <name type="common">Tick</name>
    <dbReference type="NCBI Taxonomy" id="543639"/>
    <lineage>
        <taxon>Eukaryota</taxon>
        <taxon>Metazoa</taxon>
        <taxon>Ecdysozoa</taxon>
        <taxon>Arthropoda</taxon>
        <taxon>Chelicerata</taxon>
        <taxon>Arachnida</taxon>
        <taxon>Acari</taxon>
        <taxon>Parasitiformes</taxon>
        <taxon>Ixodida</taxon>
        <taxon>Ixodoidea</taxon>
        <taxon>Ixodidae</taxon>
        <taxon>Rhipicephalinae</taxon>
        <taxon>Dermacentor</taxon>
    </lineage>
</organism>
<name>A0ACB8C326_DERSI</name>
<sequence>MGDCAASGVVSGPPIDSGWIDDTKLWPMVQRSSRLTSFKESVLEEADSNRHIVKSWCQRGLKSFEAKCVICDLQKVVIEHLESFNLGRATEDIIVGCVERSITELPKEKLLCFFRDSPNPMKV</sequence>
<keyword evidence="2" id="KW-1185">Reference proteome</keyword>